<name>A0A8J2P0R1_9HEXA</name>
<reference evidence="1" key="1">
    <citation type="submission" date="2021-06" db="EMBL/GenBank/DDBJ databases">
        <authorList>
            <person name="Hodson N. C."/>
            <person name="Mongue J. A."/>
            <person name="Jaron S. K."/>
        </authorList>
    </citation>
    <scope>NUCLEOTIDE SEQUENCE</scope>
</reference>
<protein>
    <submittedName>
        <fullName evidence="1">Uncharacterized protein</fullName>
    </submittedName>
</protein>
<comment type="caution">
    <text evidence="1">The sequence shown here is derived from an EMBL/GenBank/DDBJ whole genome shotgun (WGS) entry which is preliminary data.</text>
</comment>
<evidence type="ECO:0000313" key="1">
    <source>
        <dbReference type="EMBL" id="CAG7719899.1"/>
    </source>
</evidence>
<dbReference type="AlphaFoldDB" id="A0A8J2P0R1"/>
<evidence type="ECO:0000313" key="2">
    <source>
        <dbReference type="Proteomes" id="UP000708208"/>
    </source>
</evidence>
<gene>
    <name evidence="1" type="ORF">AFUS01_LOCUS9198</name>
</gene>
<dbReference type="Proteomes" id="UP000708208">
    <property type="component" value="Unassembled WGS sequence"/>
</dbReference>
<dbReference type="EMBL" id="CAJVCH010065538">
    <property type="protein sequence ID" value="CAG7719899.1"/>
    <property type="molecule type" value="Genomic_DNA"/>
</dbReference>
<accession>A0A8J2P0R1</accession>
<sequence>MRRIWESRERELVRAGGRFWIHNGMFTSPSYRAGLELNCSDQFSMAFEMIDTSSPRTLILSGNDVLCIRNTSFFCGGLPEPGN</sequence>
<proteinExistence type="predicted"/>
<keyword evidence="2" id="KW-1185">Reference proteome</keyword>
<organism evidence="1 2">
    <name type="scientific">Allacma fusca</name>
    <dbReference type="NCBI Taxonomy" id="39272"/>
    <lineage>
        <taxon>Eukaryota</taxon>
        <taxon>Metazoa</taxon>
        <taxon>Ecdysozoa</taxon>
        <taxon>Arthropoda</taxon>
        <taxon>Hexapoda</taxon>
        <taxon>Collembola</taxon>
        <taxon>Symphypleona</taxon>
        <taxon>Sminthuridae</taxon>
        <taxon>Allacma</taxon>
    </lineage>
</organism>